<dbReference type="InterPro" id="IPR038670">
    <property type="entry name" value="HslJ-like_sf"/>
</dbReference>
<dbReference type="InterPro" id="IPR005184">
    <property type="entry name" value="DUF306_Meta_HslJ"/>
</dbReference>
<feature type="domain" description="DUF4377" evidence="4">
    <location>
        <begin position="184"/>
        <end position="269"/>
    </location>
</feature>
<reference evidence="5 6" key="1">
    <citation type="submission" date="2019-06" db="EMBL/GenBank/DDBJ databases">
        <title>Lysobacter alkalisoli sp. nov. isolated from saline-alkali soil.</title>
        <authorList>
            <person name="Sun J.-Q."/>
            <person name="Xu L."/>
        </authorList>
    </citation>
    <scope>NUCLEOTIDE SEQUENCE [LARGE SCALE GENOMIC DNA]</scope>
    <source>
        <strain evidence="5 6">SJ-36</strain>
    </source>
</reference>
<dbReference type="InterPro" id="IPR025485">
    <property type="entry name" value="DUF4377"/>
</dbReference>
<dbReference type="InterPro" id="IPR053147">
    <property type="entry name" value="Hsp_HslJ-like"/>
</dbReference>
<name>A0A514BVP2_9GAMM</name>
<dbReference type="PANTHER" id="PTHR35535:SF1">
    <property type="entry name" value="HEAT SHOCK PROTEIN HSLJ"/>
    <property type="match status" value="1"/>
</dbReference>
<organism evidence="5 6">
    <name type="scientific">Marilutibacter alkalisoli</name>
    <dbReference type="NCBI Taxonomy" id="2591633"/>
    <lineage>
        <taxon>Bacteria</taxon>
        <taxon>Pseudomonadati</taxon>
        <taxon>Pseudomonadota</taxon>
        <taxon>Gammaproteobacteria</taxon>
        <taxon>Lysobacterales</taxon>
        <taxon>Lysobacteraceae</taxon>
        <taxon>Marilutibacter</taxon>
    </lineage>
</organism>
<accession>A0A514BVP2</accession>
<dbReference type="Gene3D" id="2.40.128.270">
    <property type="match status" value="1"/>
</dbReference>
<feature type="compositionally biased region" description="Low complexity" evidence="1">
    <location>
        <begin position="35"/>
        <end position="46"/>
    </location>
</feature>
<evidence type="ECO:0000259" key="4">
    <source>
        <dbReference type="Pfam" id="PF14302"/>
    </source>
</evidence>
<keyword evidence="2" id="KW-0732">Signal</keyword>
<feature type="region of interest" description="Disordered" evidence="1">
    <location>
        <begin position="25"/>
        <end position="46"/>
    </location>
</feature>
<evidence type="ECO:0000313" key="6">
    <source>
        <dbReference type="Proteomes" id="UP000317199"/>
    </source>
</evidence>
<evidence type="ECO:0000256" key="1">
    <source>
        <dbReference type="SAM" id="MobiDB-lite"/>
    </source>
</evidence>
<evidence type="ECO:0000256" key="2">
    <source>
        <dbReference type="SAM" id="SignalP"/>
    </source>
</evidence>
<gene>
    <name evidence="5" type="ORF">FKV23_16065</name>
</gene>
<feature type="domain" description="DUF306" evidence="3">
    <location>
        <begin position="49"/>
        <end position="163"/>
    </location>
</feature>
<dbReference type="PROSITE" id="PS51257">
    <property type="entry name" value="PROKAR_LIPOPROTEIN"/>
    <property type="match status" value="1"/>
</dbReference>
<dbReference type="PANTHER" id="PTHR35535">
    <property type="entry name" value="HEAT SHOCK PROTEIN HSLJ"/>
    <property type="match status" value="1"/>
</dbReference>
<protein>
    <submittedName>
        <fullName evidence="5">DUF4377 domain-containing protein</fullName>
    </submittedName>
</protein>
<dbReference type="Pfam" id="PF14302">
    <property type="entry name" value="DUF4377"/>
    <property type="match status" value="1"/>
</dbReference>
<dbReference type="Pfam" id="PF03724">
    <property type="entry name" value="META"/>
    <property type="match status" value="1"/>
</dbReference>
<dbReference type="EMBL" id="CP041242">
    <property type="protein sequence ID" value="QDH71440.1"/>
    <property type="molecule type" value="Genomic_DNA"/>
</dbReference>
<dbReference type="OrthoDB" id="7871744at2"/>
<dbReference type="KEGG" id="lyj:FKV23_16065"/>
<proteinExistence type="predicted"/>
<dbReference type="RefSeq" id="WP_141624772.1">
    <property type="nucleotide sequence ID" value="NZ_CP041242.1"/>
</dbReference>
<feature type="chain" id="PRO_5021725792" evidence="2">
    <location>
        <begin position="22"/>
        <end position="277"/>
    </location>
</feature>
<evidence type="ECO:0000313" key="5">
    <source>
        <dbReference type="EMBL" id="QDH71440.1"/>
    </source>
</evidence>
<keyword evidence="6" id="KW-1185">Reference proteome</keyword>
<evidence type="ECO:0000259" key="3">
    <source>
        <dbReference type="Pfam" id="PF03724"/>
    </source>
</evidence>
<dbReference type="Proteomes" id="UP000317199">
    <property type="component" value="Chromosome"/>
</dbReference>
<feature type="signal peptide" evidence="2">
    <location>
        <begin position="1"/>
        <end position="21"/>
    </location>
</feature>
<sequence>MIRHAPLGSLALALSVALALAGCNPQSADPQPDDSGTPAAVATASGAGAELTRHHWKLSQVLGADGEPAPGPLAGLERPLQLDFFDDSLSSNGACNGFGGDYRIEDGTLQVGSLRQTLMACEGDLMAADAALVEHLEGAPRLDLQPGEPPTLTLTAADGSALVFNGEATPEARYGSAGTQVFLEVAAQRESCPHPLIPDMQCLMAREIRYDDAGLKTFVSEDWQPLYQEIEGYEHDAGTRNVLRLKRFDIADPPADASSVAYVLDMVVESEIVTGND</sequence>
<dbReference type="AlphaFoldDB" id="A0A514BVP2"/>